<comment type="caution">
    <text evidence="1">The sequence shown here is derived from an EMBL/GenBank/DDBJ whole genome shotgun (WGS) entry which is preliminary data.</text>
</comment>
<organism evidence="1 2">
    <name type="scientific">Terrimicrobium sacchariphilum</name>
    <dbReference type="NCBI Taxonomy" id="690879"/>
    <lineage>
        <taxon>Bacteria</taxon>
        <taxon>Pseudomonadati</taxon>
        <taxon>Verrucomicrobiota</taxon>
        <taxon>Terrimicrobiia</taxon>
        <taxon>Terrimicrobiales</taxon>
        <taxon>Terrimicrobiaceae</taxon>
        <taxon>Terrimicrobium</taxon>
    </lineage>
</organism>
<dbReference type="OrthoDB" id="843469at2"/>
<proteinExistence type="predicted"/>
<gene>
    <name evidence="1" type="ORF">TSACC_3249</name>
</gene>
<dbReference type="InParanoid" id="A0A146GC80"/>
<evidence type="ECO:0000313" key="2">
    <source>
        <dbReference type="Proteomes" id="UP000076023"/>
    </source>
</evidence>
<keyword evidence="2" id="KW-1185">Reference proteome</keyword>
<dbReference type="STRING" id="690879.TSACC_3249"/>
<protein>
    <submittedName>
        <fullName evidence="1">Uncharacterized protein</fullName>
    </submittedName>
</protein>
<dbReference type="AlphaFoldDB" id="A0A146GC80"/>
<dbReference type="Gene3D" id="3.20.20.80">
    <property type="entry name" value="Glycosidases"/>
    <property type="match status" value="1"/>
</dbReference>
<dbReference type="EMBL" id="BDCO01000003">
    <property type="protein sequence ID" value="GAT35185.1"/>
    <property type="molecule type" value="Genomic_DNA"/>
</dbReference>
<dbReference type="RefSeq" id="WP_075081020.1">
    <property type="nucleotide sequence ID" value="NZ_BDCO01000003.1"/>
</dbReference>
<dbReference type="Proteomes" id="UP000076023">
    <property type="component" value="Unassembled WGS sequence"/>
</dbReference>
<sequence>MYSKKKLIARIDCSVDREADSYCANGSTSVVQSPIGSYREATAEPLARFVYRFAVEGVGQPHLAVIRYPDDKRRFMLIGDGTSYDLSTGVITGHAFPLSGKMQEVQQVFWPRWKDCTLSFTTWGYGEPAAVASIEIYEVGELQPLAISHLMDNRELGIQYEDCCGTGASEGARTFSEWLDHIVTYAKHTGQNLLSYPIAWYHGPIYPSDVERGDVFSIVVAEDRRQYIAWTDDPPDWPATLLERFEREGLDFQGVLTLLRLSSLMRKYDPDLERIISGGDTLHNMLWNDHVQAGTMDWTTVYNTLNFPDILKRPDPISLKPDFAWAYGESTEHTYQESAPYRPGPIFNPLHPEVQKSIREFFREIAERYGSFSSFKGVAVTMWAPTMLWFGSLHSGYDDFTVGLFEKETGIAVPVEPQDRHRFSKRYQYLTFQCRQAWIDWRCRKIRDFICELRDTFASVRSDLRLTLNLWSEPYVPAVLGAGRAEHQLYARPCTHQLYREAGLDIRLFEGEANIDFDLQTEGGGRDRSPSNQPGARLEQFFMFRDHDFLDEETNAVMRSQRQPGVFIFNAWHEAWGKHLWFANEVEDPNLPAVAETYDQRSGKSFRINSVYEKDGFWWDSELRISPAFPPAPHFLEQYAHAVAEYDATRITRGGLFLDKAHSDEVRDFARAYRALPRVRFATVGQSTDPVAVRTTIHRGRRYFYLINREWYPVRVTLALRGERAPVFDLASGLEVSSSETLVIDLGGYELRSLSTSPSQDITGFSAEPPQDILESLRNEATVVLERIREFQTGGRCLAGLSSISSRISEAVKRGHYALLRRLLMSYPARKVVGSAASLEGWD</sequence>
<accession>A0A146GC80</accession>
<name>A0A146GC80_TERSA</name>
<reference evidence="2" key="1">
    <citation type="journal article" date="2017" name="Genome Announc.">
        <title>Draft Genome Sequence of Terrimicrobium sacchariphilum NM-5T, a Facultative Anaerobic Soil Bacterium of the Class Spartobacteria.</title>
        <authorList>
            <person name="Qiu Y.L."/>
            <person name="Tourlousse D.M."/>
            <person name="Matsuura N."/>
            <person name="Ohashi A."/>
            <person name="Sekiguchi Y."/>
        </authorList>
    </citation>
    <scope>NUCLEOTIDE SEQUENCE [LARGE SCALE GENOMIC DNA]</scope>
    <source>
        <strain evidence="2">NM-5</strain>
    </source>
</reference>
<evidence type="ECO:0000313" key="1">
    <source>
        <dbReference type="EMBL" id="GAT35185.1"/>
    </source>
</evidence>